<proteinExistence type="inferred from homology"/>
<keyword evidence="5" id="KW-0503">Monooxygenase</keyword>
<evidence type="ECO:0000256" key="2">
    <source>
        <dbReference type="ARBA" id="ARBA00022723"/>
    </source>
</evidence>
<organism evidence="7 8">
    <name type="scientific">Lachnellula occidentalis</name>
    <dbReference type="NCBI Taxonomy" id="215460"/>
    <lineage>
        <taxon>Eukaryota</taxon>
        <taxon>Fungi</taxon>
        <taxon>Dikarya</taxon>
        <taxon>Ascomycota</taxon>
        <taxon>Pezizomycotina</taxon>
        <taxon>Leotiomycetes</taxon>
        <taxon>Helotiales</taxon>
        <taxon>Lachnaceae</taxon>
        <taxon>Lachnellula</taxon>
    </lineage>
</organism>
<comment type="caution">
    <text evidence="7">The sequence shown here is derived from an EMBL/GenBank/DDBJ whole genome shotgun (WGS) entry which is preliminary data.</text>
</comment>
<dbReference type="PANTHER" id="PTHR24305">
    <property type="entry name" value="CYTOCHROME P450"/>
    <property type="match status" value="1"/>
</dbReference>
<dbReference type="PANTHER" id="PTHR24305:SF223">
    <property type="entry name" value="CYTOCHROME P450-DIT2"/>
    <property type="match status" value="1"/>
</dbReference>
<evidence type="ECO:0000313" key="7">
    <source>
        <dbReference type="EMBL" id="TVY48500.1"/>
    </source>
</evidence>
<evidence type="ECO:0000256" key="3">
    <source>
        <dbReference type="ARBA" id="ARBA00023004"/>
    </source>
</evidence>
<dbReference type="Gene3D" id="1.10.630.10">
    <property type="entry name" value="Cytochrome P450"/>
    <property type="match status" value="1"/>
</dbReference>
<evidence type="ECO:0000256" key="6">
    <source>
        <dbReference type="SAM" id="MobiDB-lite"/>
    </source>
</evidence>
<dbReference type="EMBL" id="QGMI01000045">
    <property type="protein sequence ID" value="TVY48500.1"/>
    <property type="molecule type" value="Genomic_DNA"/>
</dbReference>
<evidence type="ECO:0000256" key="5">
    <source>
        <dbReference type="RuleBase" id="RU000461"/>
    </source>
</evidence>
<dbReference type="PRINTS" id="PR00385">
    <property type="entry name" value="P450"/>
</dbReference>
<dbReference type="Proteomes" id="UP000443090">
    <property type="component" value="Unassembled WGS sequence"/>
</dbReference>
<dbReference type="InterPro" id="IPR017972">
    <property type="entry name" value="Cyt_P450_CS"/>
</dbReference>
<dbReference type="AlphaFoldDB" id="A0A8H8UH95"/>
<feature type="non-terminal residue" evidence="7">
    <location>
        <position position="1"/>
    </location>
</feature>
<dbReference type="InterPro" id="IPR001128">
    <property type="entry name" value="Cyt_P450"/>
</dbReference>
<dbReference type="SUPFAM" id="SSF48264">
    <property type="entry name" value="Cytochrome P450"/>
    <property type="match status" value="1"/>
</dbReference>
<dbReference type="Pfam" id="PF00067">
    <property type="entry name" value="p450"/>
    <property type="match status" value="1"/>
</dbReference>
<accession>A0A8H8UH95</accession>
<dbReference type="GO" id="GO:0005506">
    <property type="term" value="F:iron ion binding"/>
    <property type="evidence" value="ECO:0007669"/>
    <property type="project" value="InterPro"/>
</dbReference>
<dbReference type="GO" id="GO:0004497">
    <property type="term" value="F:monooxygenase activity"/>
    <property type="evidence" value="ECO:0007669"/>
    <property type="project" value="UniProtKB-KW"/>
</dbReference>
<dbReference type="InterPro" id="IPR050121">
    <property type="entry name" value="Cytochrome_P450_monoxygenase"/>
</dbReference>
<keyword evidence="8" id="KW-1185">Reference proteome</keyword>
<keyword evidence="4 5" id="KW-0349">Heme</keyword>
<reference evidence="7 8" key="1">
    <citation type="submission" date="2018-05" db="EMBL/GenBank/DDBJ databases">
        <title>Genome sequencing and assembly of the regulated plant pathogen Lachnellula willkommii and related sister species for the development of diagnostic species identification markers.</title>
        <authorList>
            <person name="Giroux E."/>
            <person name="Bilodeau G."/>
        </authorList>
    </citation>
    <scope>NUCLEOTIDE SEQUENCE [LARGE SCALE GENOMIC DNA]</scope>
    <source>
        <strain evidence="7 8">CBS 160.35</strain>
    </source>
</reference>
<dbReference type="PRINTS" id="PR00463">
    <property type="entry name" value="EP450I"/>
</dbReference>
<evidence type="ECO:0000313" key="8">
    <source>
        <dbReference type="Proteomes" id="UP000443090"/>
    </source>
</evidence>
<sequence>MLNLLVLAYGLLAAYVGQKAMTYFLSAREARRFAATSPIPSVSIYSPRDSQLFWIFSLWLAPIIENIPFNWGHWMLYVKKDFSWRSRGKLAIEELGSDTYWTAGPGGVALWSSDADVISQVVHRWKDFPKSARDYKTLAVYGPNVITTEGADWQRHRKITAPPFNENNSRLVFQQTATQTERMLDSFTHDADGKKSAPGYEPVVKDLIHWTMTLTLNVISGASFNLKAAWPITSVAAESEQKHPSSEEEESDMSSSDEKTLPFQNSLTLVMNNIYILIGVPEVILRNSPLRYLTQASDHFQSSMREMIKAHRAEKSKENNTGDLLGSIVKSSSGDSAMGLSEQEMIGNIYIFMVAGHETSASTLKTALVLLASDPQIQMQIQKEIDGIWATKKVAEELSYDDYPKMRIIMALMLEVLRFFPPVVMAPKFSSNSIQTITHEGKTIQIPPMSRVNPDIVGVQRNPKYWGSDAQEFRVSRWLMPEDYKPPHDSSNESPAHPNLLCPRKGAFMAFSGGYRGCLGRKFAQVEFCTLIAVVLKDHSIELVPEKGAAWDETRKKALNAVEDRVTGLAMRLRNNVKVRFVRRGAESFPAR</sequence>
<dbReference type="GO" id="GO:0020037">
    <property type="term" value="F:heme binding"/>
    <property type="evidence" value="ECO:0007669"/>
    <property type="project" value="InterPro"/>
</dbReference>
<feature type="region of interest" description="Disordered" evidence="6">
    <location>
        <begin position="237"/>
        <end position="259"/>
    </location>
</feature>
<protein>
    <submittedName>
        <fullName evidence="7">Cytochrome P450</fullName>
    </submittedName>
</protein>
<keyword evidence="5" id="KW-0560">Oxidoreductase</keyword>
<dbReference type="InterPro" id="IPR002401">
    <property type="entry name" value="Cyt_P450_E_grp-I"/>
</dbReference>
<gene>
    <name evidence="7" type="primary">CYP709B2</name>
    <name evidence="7" type="ORF">LOCC1_G001245</name>
</gene>
<evidence type="ECO:0000256" key="4">
    <source>
        <dbReference type="PIRSR" id="PIRSR602401-1"/>
    </source>
</evidence>
<keyword evidence="3 4" id="KW-0408">Iron</keyword>
<feature type="binding site" description="axial binding residue" evidence="4">
    <location>
        <position position="518"/>
    </location>
    <ligand>
        <name>heme</name>
        <dbReference type="ChEBI" id="CHEBI:30413"/>
    </ligand>
    <ligandPart>
        <name>Fe</name>
        <dbReference type="ChEBI" id="CHEBI:18248"/>
    </ligandPart>
</feature>
<evidence type="ECO:0000256" key="1">
    <source>
        <dbReference type="ARBA" id="ARBA00001971"/>
    </source>
</evidence>
<dbReference type="OrthoDB" id="1470350at2759"/>
<dbReference type="GO" id="GO:0016705">
    <property type="term" value="F:oxidoreductase activity, acting on paired donors, with incorporation or reduction of molecular oxygen"/>
    <property type="evidence" value="ECO:0007669"/>
    <property type="project" value="InterPro"/>
</dbReference>
<name>A0A8H8UH95_9HELO</name>
<comment type="cofactor">
    <cofactor evidence="1 4">
        <name>heme</name>
        <dbReference type="ChEBI" id="CHEBI:30413"/>
    </cofactor>
</comment>
<dbReference type="PROSITE" id="PS00086">
    <property type="entry name" value="CYTOCHROME_P450"/>
    <property type="match status" value="1"/>
</dbReference>
<dbReference type="InterPro" id="IPR036396">
    <property type="entry name" value="Cyt_P450_sf"/>
</dbReference>
<comment type="similarity">
    <text evidence="5">Belongs to the cytochrome P450 family.</text>
</comment>
<keyword evidence="2 4" id="KW-0479">Metal-binding</keyword>